<evidence type="ECO:0000313" key="7">
    <source>
        <dbReference type="Proteomes" id="UP001221217"/>
    </source>
</evidence>
<dbReference type="Proteomes" id="UP001221217">
    <property type="component" value="Unassembled WGS sequence"/>
</dbReference>
<evidence type="ECO:0000259" key="5">
    <source>
        <dbReference type="Pfam" id="PF13407"/>
    </source>
</evidence>
<dbReference type="AlphaFoldDB" id="A0AAJ1IHU9"/>
<dbReference type="PANTHER" id="PTHR46847:SF1">
    <property type="entry name" value="D-ALLOSE-BINDING PERIPLASMIC PROTEIN-RELATED"/>
    <property type="match status" value="1"/>
</dbReference>
<sequence length="330" mass="35764">MRKGLILVMVLLMAFSMSAQLFAGGQQEAADDEITMLFMPGVADPFYYVMEKGIVAKGEELGVNIIVAEFPKAWGPEVQVPILEATVAQGGIDMILIAPTAIDALISPLKKLYDQGIEIITVDTYLGDGDYSKDSDYSFPLSYIGSDNEKGGREMAAHLCEMIGGEGKVYINSTNPDVSSVMGRVKGFKEGIEAFPEVELVGVDYNMDVQQKATDQTLAALQKDPDIAGIFGTNLYSSQGAYQAVVNAGLVGAVKIATWDASVDIINALKKGQIDLVLAQKPFEIGSLAVEWGYKFFTEGTEIPAKVIPGFEFFDSENVNDPDMEQFIYK</sequence>
<comment type="similarity">
    <text evidence="2">Belongs to the bacterial solute-binding protein 2 family.</text>
</comment>
<dbReference type="PANTHER" id="PTHR46847">
    <property type="entry name" value="D-ALLOSE-BINDING PERIPLASMIC PROTEIN-RELATED"/>
    <property type="match status" value="1"/>
</dbReference>
<evidence type="ECO:0000256" key="4">
    <source>
        <dbReference type="SAM" id="SignalP"/>
    </source>
</evidence>
<evidence type="ECO:0000256" key="3">
    <source>
        <dbReference type="ARBA" id="ARBA00022729"/>
    </source>
</evidence>
<gene>
    <name evidence="6" type="ORF">PQJ61_16755</name>
</gene>
<evidence type="ECO:0000313" key="6">
    <source>
        <dbReference type="EMBL" id="MDC7228414.1"/>
    </source>
</evidence>
<organism evidence="6 7">
    <name type="scientific">Candidatus Thalassospirochaeta sargassi</name>
    <dbReference type="NCBI Taxonomy" id="3119039"/>
    <lineage>
        <taxon>Bacteria</taxon>
        <taxon>Pseudomonadati</taxon>
        <taxon>Spirochaetota</taxon>
        <taxon>Spirochaetia</taxon>
        <taxon>Spirochaetales</taxon>
        <taxon>Spirochaetaceae</taxon>
        <taxon>Candidatus Thalassospirochaeta</taxon>
    </lineage>
</organism>
<dbReference type="EMBL" id="JAQQAL010000046">
    <property type="protein sequence ID" value="MDC7228414.1"/>
    <property type="molecule type" value="Genomic_DNA"/>
</dbReference>
<proteinExistence type="inferred from homology"/>
<dbReference type="InterPro" id="IPR025997">
    <property type="entry name" value="SBP_2_dom"/>
</dbReference>
<dbReference type="CDD" id="cd20007">
    <property type="entry name" value="PBP1_ABC_sugar_binding-like"/>
    <property type="match status" value="1"/>
</dbReference>
<dbReference type="Pfam" id="PF13407">
    <property type="entry name" value="Peripla_BP_4"/>
    <property type="match status" value="1"/>
</dbReference>
<evidence type="ECO:0000256" key="2">
    <source>
        <dbReference type="ARBA" id="ARBA00007639"/>
    </source>
</evidence>
<name>A0AAJ1IHU9_9SPIO</name>
<evidence type="ECO:0000256" key="1">
    <source>
        <dbReference type="ARBA" id="ARBA00004196"/>
    </source>
</evidence>
<feature type="chain" id="PRO_5042459197" evidence="4">
    <location>
        <begin position="20"/>
        <end position="330"/>
    </location>
</feature>
<comment type="caution">
    <text evidence="6">The sequence shown here is derived from an EMBL/GenBank/DDBJ whole genome shotgun (WGS) entry which is preliminary data.</text>
</comment>
<accession>A0AAJ1IHU9</accession>
<dbReference type="SUPFAM" id="SSF53822">
    <property type="entry name" value="Periplasmic binding protein-like I"/>
    <property type="match status" value="1"/>
</dbReference>
<dbReference type="GO" id="GO:0030313">
    <property type="term" value="C:cell envelope"/>
    <property type="evidence" value="ECO:0007669"/>
    <property type="project" value="UniProtKB-SubCell"/>
</dbReference>
<dbReference type="GO" id="GO:0030246">
    <property type="term" value="F:carbohydrate binding"/>
    <property type="evidence" value="ECO:0007669"/>
    <property type="project" value="UniProtKB-ARBA"/>
</dbReference>
<dbReference type="InterPro" id="IPR028082">
    <property type="entry name" value="Peripla_BP_I"/>
</dbReference>
<feature type="domain" description="Periplasmic binding protein" evidence="5">
    <location>
        <begin position="38"/>
        <end position="295"/>
    </location>
</feature>
<reference evidence="6 7" key="1">
    <citation type="submission" date="2022-12" db="EMBL/GenBank/DDBJ databases">
        <title>Metagenome assembled genome from gulf of manar.</title>
        <authorList>
            <person name="Kohli P."/>
            <person name="Pk S."/>
            <person name="Venkata Ramana C."/>
            <person name="Sasikala C."/>
        </authorList>
    </citation>
    <scope>NUCLEOTIDE SEQUENCE [LARGE SCALE GENOMIC DNA]</scope>
    <source>
        <strain evidence="6">JB008</strain>
    </source>
</reference>
<keyword evidence="3 4" id="KW-0732">Signal</keyword>
<comment type="subcellular location">
    <subcellularLocation>
        <location evidence="1">Cell envelope</location>
    </subcellularLocation>
</comment>
<protein>
    <submittedName>
        <fullName evidence="6">ABC transporter substrate-binding protein</fullName>
    </submittedName>
</protein>
<feature type="signal peptide" evidence="4">
    <location>
        <begin position="1"/>
        <end position="19"/>
    </location>
</feature>
<dbReference type="Gene3D" id="3.40.50.2300">
    <property type="match status" value="2"/>
</dbReference>